<dbReference type="EMBL" id="LBTH01000005">
    <property type="protein sequence ID" value="KKQ36214.1"/>
    <property type="molecule type" value="Genomic_DNA"/>
</dbReference>
<dbReference type="Gene3D" id="3.40.1360.10">
    <property type="match status" value="1"/>
</dbReference>
<keyword evidence="15" id="KW-0175">Coiled coil</keyword>
<comment type="subunit">
    <text evidence="12">Monomer. Interacts with DnaB.</text>
</comment>
<evidence type="ECO:0000256" key="8">
    <source>
        <dbReference type="ARBA" id="ARBA00022833"/>
    </source>
</evidence>
<dbReference type="GO" id="GO:0000428">
    <property type="term" value="C:DNA-directed RNA polymerase complex"/>
    <property type="evidence" value="ECO:0007669"/>
    <property type="project" value="UniProtKB-KW"/>
</dbReference>
<comment type="caution">
    <text evidence="17">The sequence shown here is derived from an EMBL/GenBank/DDBJ whole genome shotgun (WGS) entry which is preliminary data.</text>
</comment>
<evidence type="ECO:0000256" key="4">
    <source>
        <dbReference type="ARBA" id="ARBA00022695"/>
    </source>
</evidence>
<comment type="function">
    <text evidence="12 13">RNA polymerase that catalyzes the synthesis of short RNA molecules used as primers for DNA polymerase during DNA replication.</text>
</comment>
<keyword evidence="6 12" id="KW-0479">Metal-binding</keyword>
<evidence type="ECO:0000256" key="5">
    <source>
        <dbReference type="ARBA" id="ARBA00022705"/>
    </source>
</evidence>
<evidence type="ECO:0000313" key="18">
    <source>
        <dbReference type="Proteomes" id="UP000034852"/>
    </source>
</evidence>
<dbReference type="CDD" id="cd03364">
    <property type="entry name" value="TOPRIM_DnaG_primases"/>
    <property type="match status" value="1"/>
</dbReference>
<evidence type="ECO:0000256" key="7">
    <source>
        <dbReference type="ARBA" id="ARBA00022771"/>
    </source>
</evidence>
<dbReference type="PATRIC" id="fig|1619087.5.peg.63"/>
<keyword evidence="5 12" id="KW-0235">DNA replication</keyword>
<dbReference type="Gene3D" id="3.90.580.10">
    <property type="entry name" value="Zinc finger, CHC2-type domain"/>
    <property type="match status" value="1"/>
</dbReference>
<evidence type="ECO:0000256" key="6">
    <source>
        <dbReference type="ARBA" id="ARBA00022723"/>
    </source>
</evidence>
<keyword evidence="8 12" id="KW-0862">Zinc</keyword>
<dbReference type="Gene3D" id="3.90.980.10">
    <property type="entry name" value="DNA primase, catalytic core, N-terminal domain"/>
    <property type="match status" value="1"/>
</dbReference>
<keyword evidence="11 12" id="KW-0804">Transcription</keyword>
<evidence type="ECO:0000256" key="10">
    <source>
        <dbReference type="ARBA" id="ARBA00023125"/>
    </source>
</evidence>
<dbReference type="Pfam" id="PF13155">
    <property type="entry name" value="Toprim_2"/>
    <property type="match status" value="1"/>
</dbReference>
<dbReference type="InterPro" id="IPR037068">
    <property type="entry name" value="DNA_primase_core_N_sf"/>
</dbReference>
<dbReference type="GO" id="GO:0003677">
    <property type="term" value="F:DNA binding"/>
    <property type="evidence" value="ECO:0007669"/>
    <property type="project" value="UniProtKB-KW"/>
</dbReference>
<comment type="domain">
    <text evidence="12">Contains an N-terminal zinc-binding domain, a central core domain that contains the primase activity, and a C-terminal DnaB-binding domain.</text>
</comment>
<dbReference type="PANTHER" id="PTHR30313:SF2">
    <property type="entry name" value="DNA PRIMASE"/>
    <property type="match status" value="1"/>
</dbReference>
<comment type="cofactor">
    <cofactor evidence="12 13 14">
        <name>Zn(2+)</name>
        <dbReference type="ChEBI" id="CHEBI:29105"/>
    </cofactor>
    <text evidence="12 13 14">Binds 1 zinc ion per monomer.</text>
</comment>
<evidence type="ECO:0000256" key="2">
    <source>
        <dbReference type="ARBA" id="ARBA00022515"/>
    </source>
</evidence>
<feature type="coiled-coil region" evidence="15">
    <location>
        <begin position="562"/>
        <end position="596"/>
    </location>
</feature>
<dbReference type="SMART" id="SM00400">
    <property type="entry name" value="ZnF_CHCC"/>
    <property type="match status" value="1"/>
</dbReference>
<comment type="similarity">
    <text evidence="12 13">Belongs to the DnaG primase family.</text>
</comment>
<evidence type="ECO:0000313" key="17">
    <source>
        <dbReference type="EMBL" id="KKQ36214.1"/>
    </source>
</evidence>
<protein>
    <recommendedName>
        <fullName evidence="12 13">DNA primase</fullName>
        <ecNumber evidence="12">2.7.7.101</ecNumber>
    </recommendedName>
</protein>
<evidence type="ECO:0000256" key="3">
    <source>
        <dbReference type="ARBA" id="ARBA00022679"/>
    </source>
</evidence>
<dbReference type="EC" id="2.7.7.101" evidence="12"/>
<dbReference type="PIRSF" id="PIRSF002811">
    <property type="entry name" value="DnaG"/>
    <property type="match status" value="1"/>
</dbReference>
<comment type="catalytic activity">
    <reaction evidence="12">
        <text>ssDNA + n NTP = ssDNA/pppN(pN)n-1 hybrid + (n-1) diphosphate.</text>
        <dbReference type="EC" id="2.7.7.101"/>
    </reaction>
</comment>
<dbReference type="InterPro" id="IPR019475">
    <property type="entry name" value="DNA_primase_DnaB-bd"/>
</dbReference>
<dbReference type="Pfam" id="PF01807">
    <property type="entry name" value="Zn_ribbon_DnaG"/>
    <property type="match status" value="1"/>
</dbReference>
<reference evidence="17" key="1">
    <citation type="journal article" date="2015" name="Nature">
        <title>rRNA introns, odd ribosomes, and small enigmatic genomes across a large radiation of phyla.</title>
        <authorList>
            <person name="Brown C.T."/>
            <person name="Hug L.A."/>
            <person name="Thomas B.C."/>
            <person name="Sharon I."/>
            <person name="Castelle C.J."/>
            <person name="Singh A."/>
            <person name="Wilkins M.J."/>
            <person name="Williams K.H."/>
            <person name="Banfield J.F."/>
        </authorList>
    </citation>
    <scope>NUCLEOTIDE SEQUENCE [LARGE SCALE GENOMIC DNA]</scope>
</reference>
<dbReference type="Pfam" id="PF08275">
    <property type="entry name" value="DNAG_N"/>
    <property type="match status" value="1"/>
</dbReference>
<keyword evidence="4 12" id="KW-0548">Nucleotidyltransferase</keyword>
<name>A0A0G0JHG5_9BACT</name>
<evidence type="ECO:0000256" key="9">
    <source>
        <dbReference type="ARBA" id="ARBA00022842"/>
    </source>
</evidence>
<dbReference type="SUPFAM" id="SSF57783">
    <property type="entry name" value="Zinc beta-ribbon"/>
    <property type="match status" value="1"/>
</dbReference>
<dbReference type="InterPro" id="IPR013264">
    <property type="entry name" value="DNAG_N"/>
</dbReference>
<dbReference type="InterPro" id="IPR036977">
    <property type="entry name" value="DNA_primase_Znf_CHC2"/>
</dbReference>
<dbReference type="InterPro" id="IPR034151">
    <property type="entry name" value="TOPRIM_DnaG_bac"/>
</dbReference>
<keyword evidence="9" id="KW-0460">Magnesium</keyword>
<keyword evidence="1 12" id="KW-0240">DNA-directed RNA polymerase</keyword>
<dbReference type="InterPro" id="IPR050219">
    <property type="entry name" value="DnaG_primase"/>
</dbReference>
<dbReference type="FunFam" id="3.90.580.10:FF:000001">
    <property type="entry name" value="DNA primase"/>
    <property type="match status" value="1"/>
</dbReference>
<dbReference type="InterPro" id="IPR006171">
    <property type="entry name" value="TOPRIM_dom"/>
</dbReference>
<dbReference type="InterPro" id="IPR006295">
    <property type="entry name" value="DNA_primase_DnaG"/>
</dbReference>
<keyword evidence="7 12" id="KW-0863">Zinc-finger</keyword>
<dbReference type="Proteomes" id="UP000034852">
    <property type="component" value="Unassembled WGS sequence"/>
</dbReference>
<evidence type="ECO:0000256" key="13">
    <source>
        <dbReference type="PIRNR" id="PIRNR002811"/>
    </source>
</evidence>
<evidence type="ECO:0000256" key="15">
    <source>
        <dbReference type="SAM" id="Coils"/>
    </source>
</evidence>
<keyword evidence="10 12" id="KW-0238">DNA-binding</keyword>
<dbReference type="Pfam" id="PF10410">
    <property type="entry name" value="DnaB_bind"/>
    <property type="match status" value="1"/>
</dbReference>
<sequence length="609" mass="70029">MFPNLPQQGRSQIQEIKEKLDIIQVAEKYLTNMKHSGPNYFALCPFHNEKTPSFSINQDLQIYKCFGCGESGDVITFIQKIEGLDFPKALEKAAQMAGVQLMSYKPDPKREKEYKEKQRIIEANTLAAKFYNHLLLNHKNGEIAREYCKNRKITKPIIEKFQIGYAPKGYDNLKRFLQKHGFEENDLLKWGLLVMREDRSRGRETGESKAVDKFRFRLMFPIFNHQGEIIGFSGRQIEKSDYGPKYLNSPETLVYKKKETMYGLFQAKDEIRRRGFVILVEGNVDILSSHRVGVPNIVCPLGTALTLEQCKLVRRYAEKVYFRFDTDEAGEKALLRGLEIAENAGLESSALDIGEYQDVDELIMNEPKKWQQSVDQPMEVVEHLINRFSKKFDLTSAKGKSGFIKQIGPYIKAIADPIEKDEYVKKIAVLVEVEESLVLQSVEDVKIATKKNAAYSPEKITEPVSNKKNAKVRITQKEYLAAIFIQKPQLVRKFKELGKIFDEWFVVFLEDLGNGKKLNDLTVSLDVEKKNVVEKLAMLNTDIEDIESYEKAAKKLVLDLRKKILRKEVDTLKRQIKKAEIQNSDYSKLLDQVKANTVELKKLAEVTSL</sequence>
<gene>
    <name evidence="12" type="primary">dnaG</name>
    <name evidence="17" type="ORF">US52_C0005G0004</name>
</gene>
<dbReference type="NCBIfam" id="TIGR01391">
    <property type="entry name" value="dnaG"/>
    <property type="match status" value="1"/>
</dbReference>
<dbReference type="HAMAP" id="MF_00974">
    <property type="entry name" value="DNA_primase_DnaG"/>
    <property type="match status" value="1"/>
</dbReference>
<dbReference type="PANTHER" id="PTHR30313">
    <property type="entry name" value="DNA PRIMASE"/>
    <property type="match status" value="1"/>
</dbReference>
<dbReference type="InterPro" id="IPR030846">
    <property type="entry name" value="DnaG_bac"/>
</dbReference>
<dbReference type="AlphaFoldDB" id="A0A0G0JHG5"/>
<dbReference type="SMART" id="SM00493">
    <property type="entry name" value="TOPRIM"/>
    <property type="match status" value="1"/>
</dbReference>
<dbReference type="GO" id="GO:0005737">
    <property type="term" value="C:cytoplasm"/>
    <property type="evidence" value="ECO:0007669"/>
    <property type="project" value="TreeGrafter"/>
</dbReference>
<evidence type="ECO:0000256" key="1">
    <source>
        <dbReference type="ARBA" id="ARBA00022478"/>
    </source>
</evidence>
<keyword evidence="3 12" id="KW-0808">Transferase</keyword>
<evidence type="ECO:0000259" key="16">
    <source>
        <dbReference type="PROSITE" id="PS50880"/>
    </source>
</evidence>
<dbReference type="GO" id="GO:1990077">
    <property type="term" value="C:primosome complex"/>
    <property type="evidence" value="ECO:0007669"/>
    <property type="project" value="UniProtKB-KW"/>
</dbReference>
<dbReference type="PROSITE" id="PS50880">
    <property type="entry name" value="TOPRIM"/>
    <property type="match status" value="1"/>
</dbReference>
<evidence type="ECO:0000256" key="14">
    <source>
        <dbReference type="PIRSR" id="PIRSR002811-1"/>
    </source>
</evidence>
<proteinExistence type="inferred from homology"/>
<dbReference type="SUPFAM" id="SSF56731">
    <property type="entry name" value="DNA primase core"/>
    <property type="match status" value="1"/>
</dbReference>
<feature type="domain" description="Toprim" evidence="16">
    <location>
        <begin position="275"/>
        <end position="356"/>
    </location>
</feature>
<accession>A0A0G0JHG5</accession>
<organism evidence="17 18">
    <name type="scientific">candidate division WS6 bacterium GW2011_GWA2_37_6</name>
    <dbReference type="NCBI Taxonomy" id="1619087"/>
    <lineage>
        <taxon>Bacteria</taxon>
        <taxon>Candidatus Dojkabacteria</taxon>
    </lineage>
</organism>
<dbReference type="GO" id="GO:0008270">
    <property type="term" value="F:zinc ion binding"/>
    <property type="evidence" value="ECO:0007669"/>
    <property type="project" value="UniProtKB-UniRule"/>
</dbReference>
<dbReference type="InterPro" id="IPR002694">
    <property type="entry name" value="Znf_CHC2"/>
</dbReference>
<dbReference type="GO" id="GO:0006269">
    <property type="term" value="P:DNA replication, synthesis of primer"/>
    <property type="evidence" value="ECO:0007669"/>
    <property type="project" value="UniProtKB-UniRule"/>
</dbReference>
<feature type="zinc finger region" description="CHC2-type" evidence="12 14">
    <location>
        <begin position="44"/>
        <end position="68"/>
    </location>
</feature>
<evidence type="ECO:0000256" key="11">
    <source>
        <dbReference type="ARBA" id="ARBA00023163"/>
    </source>
</evidence>
<evidence type="ECO:0000256" key="12">
    <source>
        <dbReference type="HAMAP-Rule" id="MF_00974"/>
    </source>
</evidence>
<dbReference type="GO" id="GO:0003899">
    <property type="term" value="F:DNA-directed RNA polymerase activity"/>
    <property type="evidence" value="ECO:0007669"/>
    <property type="project" value="UniProtKB-UniRule"/>
</dbReference>
<keyword evidence="2 12" id="KW-0639">Primosome</keyword>